<dbReference type="AlphaFoldDB" id="A0A2T7PUX8"/>
<dbReference type="OMA" id="NAFNDRH"/>
<proteinExistence type="predicted"/>
<dbReference type="Proteomes" id="UP000245119">
    <property type="component" value="Linkage Group LG2"/>
</dbReference>
<accession>A0A2T7PUX8</accession>
<keyword evidence="2" id="KW-1185">Reference proteome</keyword>
<dbReference type="Pfam" id="PF15075">
    <property type="entry name" value="SPMAP1-like"/>
    <property type="match status" value="2"/>
</dbReference>
<dbReference type="OrthoDB" id="6122973at2759"/>
<dbReference type="PANTHER" id="PTHR34221">
    <property type="entry name" value="HYPOTHETICAL PROTEIN LOC691189"/>
    <property type="match status" value="1"/>
</dbReference>
<name>A0A2T7PUX8_POMCA</name>
<evidence type="ECO:0000313" key="2">
    <source>
        <dbReference type="Proteomes" id="UP000245119"/>
    </source>
</evidence>
<organism evidence="1 2">
    <name type="scientific">Pomacea canaliculata</name>
    <name type="common">Golden apple snail</name>
    <dbReference type="NCBI Taxonomy" id="400727"/>
    <lineage>
        <taxon>Eukaryota</taxon>
        <taxon>Metazoa</taxon>
        <taxon>Spiralia</taxon>
        <taxon>Lophotrochozoa</taxon>
        <taxon>Mollusca</taxon>
        <taxon>Gastropoda</taxon>
        <taxon>Caenogastropoda</taxon>
        <taxon>Architaenioglossa</taxon>
        <taxon>Ampullarioidea</taxon>
        <taxon>Ampullariidae</taxon>
        <taxon>Pomacea</taxon>
    </lineage>
</organism>
<dbReference type="InterPro" id="IPR028027">
    <property type="entry name" value="SPMAP1"/>
</dbReference>
<gene>
    <name evidence="1" type="ORF">C0Q70_04182</name>
</gene>
<evidence type="ECO:0000313" key="1">
    <source>
        <dbReference type="EMBL" id="PVD37187.1"/>
    </source>
</evidence>
<reference evidence="1 2" key="1">
    <citation type="submission" date="2018-04" db="EMBL/GenBank/DDBJ databases">
        <title>The genome of golden apple snail Pomacea canaliculata provides insight into stress tolerance and invasive adaptation.</title>
        <authorList>
            <person name="Liu C."/>
            <person name="Liu B."/>
            <person name="Ren Y."/>
            <person name="Zhang Y."/>
            <person name="Wang H."/>
            <person name="Li S."/>
            <person name="Jiang F."/>
            <person name="Yin L."/>
            <person name="Zhang G."/>
            <person name="Qian W."/>
            <person name="Fan W."/>
        </authorList>
    </citation>
    <scope>NUCLEOTIDE SEQUENCE [LARGE SCALE GENOMIC DNA]</scope>
    <source>
        <strain evidence="1">SZHN2017</strain>
        <tissue evidence="1">Muscle</tissue>
    </source>
</reference>
<sequence length="161" mass="19204">MSLAKHAINRKKAATVNLDRWRTREKNFVLDSVAFTRYQEARKLPIIPPYDAMKDKYAVSYFESPAVKAIAERNSLMKELYREKAMRSLLNKKQCHVTPSSEELSRRRENFVNDAVMTDRMRTKFRDIIPPYRAEDDEHCRTYFRRKDVQKLLKITLSPRF</sequence>
<dbReference type="EMBL" id="PZQS01000002">
    <property type="protein sequence ID" value="PVD37187.1"/>
    <property type="molecule type" value="Genomic_DNA"/>
</dbReference>
<protein>
    <submittedName>
        <fullName evidence="1">Uncharacterized protein</fullName>
    </submittedName>
</protein>
<comment type="caution">
    <text evidence="1">The sequence shown here is derived from an EMBL/GenBank/DDBJ whole genome shotgun (WGS) entry which is preliminary data.</text>
</comment>
<dbReference type="PANTHER" id="PTHR34221:SF1">
    <property type="match status" value="1"/>
</dbReference>